<dbReference type="EMBL" id="CAJOBP010108411">
    <property type="protein sequence ID" value="CAF4995711.1"/>
    <property type="molecule type" value="Genomic_DNA"/>
</dbReference>
<accession>A0A822AHD8</accession>
<keyword evidence="3" id="KW-1185">Reference proteome</keyword>
<evidence type="ECO:0000313" key="1">
    <source>
        <dbReference type="EMBL" id="CAF4995711.1"/>
    </source>
</evidence>
<evidence type="ECO:0000313" key="3">
    <source>
        <dbReference type="Proteomes" id="UP000663873"/>
    </source>
</evidence>
<gene>
    <name evidence="1" type="ORF">UJA718_LOCUS50066</name>
    <name evidence="2" type="ORF">UJA718_LOCUS50096</name>
</gene>
<sequence>MIPGAINLQRLLQPTTGEVERVVVPELDNLLKLDSYLE</sequence>
<proteinExistence type="predicted"/>
<organism evidence="2 3">
    <name type="scientific">Rotaria socialis</name>
    <dbReference type="NCBI Taxonomy" id="392032"/>
    <lineage>
        <taxon>Eukaryota</taxon>
        <taxon>Metazoa</taxon>
        <taxon>Spiralia</taxon>
        <taxon>Gnathifera</taxon>
        <taxon>Rotifera</taxon>
        <taxon>Eurotatoria</taxon>
        <taxon>Bdelloidea</taxon>
        <taxon>Philodinida</taxon>
        <taxon>Philodinidae</taxon>
        <taxon>Rotaria</taxon>
    </lineage>
</organism>
<dbReference type="Proteomes" id="UP000663873">
    <property type="component" value="Unassembled WGS sequence"/>
</dbReference>
<name>A0A822AHD8_9BILA</name>
<reference evidence="2" key="1">
    <citation type="submission" date="2021-02" db="EMBL/GenBank/DDBJ databases">
        <authorList>
            <person name="Nowell W R."/>
        </authorList>
    </citation>
    <scope>NUCLEOTIDE SEQUENCE</scope>
</reference>
<evidence type="ECO:0000313" key="2">
    <source>
        <dbReference type="EMBL" id="CAF4996583.1"/>
    </source>
</evidence>
<comment type="caution">
    <text evidence="2">The sequence shown here is derived from an EMBL/GenBank/DDBJ whole genome shotgun (WGS) entry which is preliminary data.</text>
</comment>
<dbReference type="EMBL" id="CAJOBP010108794">
    <property type="protein sequence ID" value="CAF4996583.1"/>
    <property type="molecule type" value="Genomic_DNA"/>
</dbReference>
<dbReference type="AlphaFoldDB" id="A0A822AHD8"/>
<protein>
    <submittedName>
        <fullName evidence="2">Uncharacterized protein</fullName>
    </submittedName>
</protein>
<feature type="non-terminal residue" evidence="2">
    <location>
        <position position="1"/>
    </location>
</feature>